<feature type="compositionally biased region" description="Low complexity" evidence="1">
    <location>
        <begin position="1"/>
        <end position="11"/>
    </location>
</feature>
<evidence type="ECO:0000313" key="2">
    <source>
        <dbReference type="Proteomes" id="UP000265300"/>
    </source>
</evidence>
<evidence type="ECO:0000313" key="3">
    <source>
        <dbReference type="RefSeq" id="XP_007471554.1"/>
    </source>
</evidence>
<feature type="region of interest" description="Disordered" evidence="1">
    <location>
        <begin position="60"/>
        <end position="181"/>
    </location>
</feature>
<dbReference type="InParanoid" id="A0A340YHL5"/>
<feature type="region of interest" description="Disordered" evidence="1">
    <location>
        <begin position="1"/>
        <end position="29"/>
    </location>
</feature>
<dbReference type="RefSeq" id="XP_007471554.1">
    <property type="nucleotide sequence ID" value="XM_007471492.1"/>
</dbReference>
<dbReference type="KEGG" id="lve:103074309"/>
<gene>
    <name evidence="3" type="primary">LOC103074309</name>
</gene>
<dbReference type="Proteomes" id="UP000265300">
    <property type="component" value="Unplaced"/>
</dbReference>
<feature type="compositionally biased region" description="Low complexity" evidence="1">
    <location>
        <begin position="103"/>
        <end position="127"/>
    </location>
</feature>
<dbReference type="GeneID" id="103074309"/>
<accession>A0A340YHL5</accession>
<sequence>MAVPKSSSSQLESRRSSSDPTSGVSGPIAGRSVLPVFSLISHRTLKSLATADKLRRLKLQPARSATHLPGSQQSRPPWDANLLGEPDSGGRRRRPAGGDGVEGLLRPPSAGGAGAARAAGRLRPAGGDSSAKFARRPSLPENLAARARTRRGTAQRPAPGLGRPPARRGRPAAKRNRALGPWAEEKVALPSSAARVPLAAACTRVRAGGLNPCERAGLPEGLTRGAGERHPQNPRGTKSVPRPESNFADSRPRRGAPGQVPPRPGPAACFRRKFPAPG</sequence>
<feature type="compositionally biased region" description="Low complexity" evidence="1">
    <location>
        <begin position="154"/>
        <end position="164"/>
    </location>
</feature>
<feature type="compositionally biased region" description="Basic residues" evidence="1">
    <location>
        <begin position="165"/>
        <end position="177"/>
    </location>
</feature>
<dbReference type="AlphaFoldDB" id="A0A340YHL5"/>
<feature type="region of interest" description="Disordered" evidence="1">
    <location>
        <begin position="208"/>
        <end position="278"/>
    </location>
</feature>
<protein>
    <submittedName>
        <fullName evidence="3">Transcription initiation factor TFIID subunit 4-like</fullName>
    </submittedName>
</protein>
<keyword evidence="2" id="KW-1185">Reference proteome</keyword>
<reference evidence="3" key="1">
    <citation type="submission" date="2025-08" db="UniProtKB">
        <authorList>
            <consortium name="RefSeq"/>
        </authorList>
    </citation>
    <scope>IDENTIFICATION</scope>
</reference>
<organism evidence="2 3">
    <name type="scientific">Lipotes vexillifer</name>
    <name type="common">Yangtze river dolphin</name>
    <dbReference type="NCBI Taxonomy" id="118797"/>
    <lineage>
        <taxon>Eukaryota</taxon>
        <taxon>Metazoa</taxon>
        <taxon>Chordata</taxon>
        <taxon>Craniata</taxon>
        <taxon>Vertebrata</taxon>
        <taxon>Euteleostomi</taxon>
        <taxon>Mammalia</taxon>
        <taxon>Eutheria</taxon>
        <taxon>Laurasiatheria</taxon>
        <taxon>Artiodactyla</taxon>
        <taxon>Whippomorpha</taxon>
        <taxon>Cetacea</taxon>
        <taxon>Odontoceti</taxon>
        <taxon>Lipotidae</taxon>
        <taxon>Lipotes</taxon>
    </lineage>
</organism>
<proteinExistence type="predicted"/>
<evidence type="ECO:0000256" key="1">
    <source>
        <dbReference type="SAM" id="MobiDB-lite"/>
    </source>
</evidence>
<name>A0A340YHL5_LIPVE</name>